<proteinExistence type="predicted"/>
<dbReference type="GO" id="GO:0003677">
    <property type="term" value="F:DNA binding"/>
    <property type="evidence" value="ECO:0007669"/>
    <property type="project" value="UniProtKB-UniRule"/>
</dbReference>
<dbReference type="Pfam" id="PF21788">
    <property type="entry name" value="TNP-like_GBD"/>
    <property type="match status" value="1"/>
</dbReference>
<keyword evidence="1" id="KW-0479">Metal-binding</keyword>
<feature type="domain" description="THAP-type" evidence="6">
    <location>
        <begin position="1"/>
        <end position="62"/>
    </location>
</feature>
<accession>A0AAD8DNC6</accession>
<evidence type="ECO:0000256" key="5">
    <source>
        <dbReference type="PROSITE-ProRule" id="PRU00309"/>
    </source>
</evidence>
<reference evidence="7" key="1">
    <citation type="submission" date="2023-03" db="EMBL/GenBank/DDBJ databases">
        <title>Chromosome-level genomes of two armyworms, Mythimna separata and Mythimna loreyi, provide insights into the biosynthesis and reception of sex pheromones.</title>
        <authorList>
            <person name="Zhao H."/>
        </authorList>
    </citation>
    <scope>NUCLEOTIDE SEQUENCE</scope>
    <source>
        <strain evidence="7">BeijingLab</strain>
        <tissue evidence="7">Pupa</tissue>
    </source>
</reference>
<keyword evidence="3" id="KW-0862">Zinc</keyword>
<protein>
    <recommendedName>
        <fullName evidence="6">THAP-type domain-containing protein</fullName>
    </recommendedName>
</protein>
<keyword evidence="2 5" id="KW-0863">Zinc-finger</keyword>
<dbReference type="Proteomes" id="UP001231518">
    <property type="component" value="Chromosome 23"/>
</dbReference>
<evidence type="ECO:0000313" key="7">
    <source>
        <dbReference type="EMBL" id="KAJ8710271.1"/>
    </source>
</evidence>
<keyword evidence="4 5" id="KW-0238">DNA-binding</keyword>
<dbReference type="EMBL" id="JARGEI010000023">
    <property type="protein sequence ID" value="KAJ8710271.1"/>
    <property type="molecule type" value="Genomic_DNA"/>
</dbReference>
<dbReference type="InterPro" id="IPR006612">
    <property type="entry name" value="THAP_Znf"/>
</dbReference>
<dbReference type="AlphaFoldDB" id="A0AAD8DNC6"/>
<dbReference type="InterPro" id="IPR048366">
    <property type="entry name" value="TNP-like_GBD"/>
</dbReference>
<sequence>MFPKSEIGLKKWLQCINCDKLRSLSFQKLRKQFVCRNHFEKRFLSTTRERVRLCPDAYPTLFTAREIASGIPQTDALIPDNSRSVNTDHDYLRKRRHVDHTYCKPEVVEKHSETDIVANELEADVISSLQPMPSTSGCVQEPIAEVLHCTPSSKRRRRIIHTKQKLSPHCSRLYKEYTKSRRQLNFNLRAKKALKFSKEKSFEKLTEKLNPMAKAFLWMQIKQCTKKARGRRFSDEEKLIAMAIMKQSPKCYRFLQRIFILPSKYTLNKMISKLNIEAGINSQIFEAVKKEVNTWDEKKKYCSILFDEVALEAALSYDKHKDIINGFVELNKKTNDFADHALVFMLRGVVHKWQQPLAFYFSVGNTGLKPLALVCDQGTAFQAALKSLQEDTRRLQIIAGENIDGVIVINGQKLSVIHDPPHLIKGLRNNFLTKNISLNGQLSKWNDIVDVYKTDCNHAQSRLLHKLTDEHVIPEKIKKMKVKNCTTVFSKTVAATLSYTAQFSHYADGTQNKLTQNHFTQVYHLRILSWFVHLSPLSYQPGLKLKAFKAQQGKKDFTHIHVRLQLGGS</sequence>
<evidence type="ECO:0000256" key="4">
    <source>
        <dbReference type="ARBA" id="ARBA00023125"/>
    </source>
</evidence>
<evidence type="ECO:0000256" key="1">
    <source>
        <dbReference type="ARBA" id="ARBA00022723"/>
    </source>
</evidence>
<dbReference type="Pfam" id="PF21787">
    <property type="entry name" value="TNP-like_RNaseH_N"/>
    <property type="match status" value="1"/>
</dbReference>
<evidence type="ECO:0000259" key="6">
    <source>
        <dbReference type="PROSITE" id="PS50950"/>
    </source>
</evidence>
<gene>
    <name evidence="7" type="ORF">PYW07_009637</name>
</gene>
<evidence type="ECO:0000256" key="3">
    <source>
        <dbReference type="ARBA" id="ARBA00022833"/>
    </source>
</evidence>
<dbReference type="SUPFAM" id="SSF57716">
    <property type="entry name" value="Glucocorticoid receptor-like (DNA-binding domain)"/>
    <property type="match status" value="1"/>
</dbReference>
<dbReference type="PROSITE" id="PS50950">
    <property type="entry name" value="ZF_THAP"/>
    <property type="match status" value="1"/>
</dbReference>
<organism evidence="7 8">
    <name type="scientific">Mythimna separata</name>
    <name type="common">Oriental armyworm</name>
    <name type="synonym">Pseudaletia separata</name>
    <dbReference type="NCBI Taxonomy" id="271217"/>
    <lineage>
        <taxon>Eukaryota</taxon>
        <taxon>Metazoa</taxon>
        <taxon>Ecdysozoa</taxon>
        <taxon>Arthropoda</taxon>
        <taxon>Hexapoda</taxon>
        <taxon>Insecta</taxon>
        <taxon>Pterygota</taxon>
        <taxon>Neoptera</taxon>
        <taxon>Endopterygota</taxon>
        <taxon>Lepidoptera</taxon>
        <taxon>Glossata</taxon>
        <taxon>Ditrysia</taxon>
        <taxon>Noctuoidea</taxon>
        <taxon>Noctuidae</taxon>
        <taxon>Noctuinae</taxon>
        <taxon>Hadenini</taxon>
        <taxon>Mythimna</taxon>
    </lineage>
</organism>
<dbReference type="GO" id="GO:0008270">
    <property type="term" value="F:zinc ion binding"/>
    <property type="evidence" value="ECO:0007669"/>
    <property type="project" value="UniProtKB-KW"/>
</dbReference>
<dbReference type="Pfam" id="PF05485">
    <property type="entry name" value="THAP"/>
    <property type="match status" value="1"/>
</dbReference>
<keyword evidence="8" id="KW-1185">Reference proteome</keyword>
<dbReference type="InterPro" id="IPR048365">
    <property type="entry name" value="TNP-like_RNaseH_N"/>
</dbReference>
<name>A0AAD8DNC6_MYTSE</name>
<evidence type="ECO:0000256" key="2">
    <source>
        <dbReference type="ARBA" id="ARBA00022771"/>
    </source>
</evidence>
<comment type="caution">
    <text evidence="7">The sequence shown here is derived from an EMBL/GenBank/DDBJ whole genome shotgun (WGS) entry which is preliminary data.</text>
</comment>
<evidence type="ECO:0000313" key="8">
    <source>
        <dbReference type="Proteomes" id="UP001231518"/>
    </source>
</evidence>